<organism evidence="4 5">
    <name type="scientific">Thalassotalea marina</name>
    <dbReference type="NCBI Taxonomy" id="1673741"/>
    <lineage>
        <taxon>Bacteria</taxon>
        <taxon>Pseudomonadati</taxon>
        <taxon>Pseudomonadota</taxon>
        <taxon>Gammaproteobacteria</taxon>
        <taxon>Alteromonadales</taxon>
        <taxon>Colwelliaceae</taxon>
        <taxon>Thalassotalea</taxon>
    </lineage>
</organism>
<name>A0A919EN73_9GAMM</name>
<evidence type="ECO:0000256" key="1">
    <source>
        <dbReference type="RuleBase" id="RU003494"/>
    </source>
</evidence>
<dbReference type="PROSITE" id="PS50404">
    <property type="entry name" value="GST_NTER"/>
    <property type="match status" value="1"/>
</dbReference>
<dbReference type="PANTHER" id="PTHR44051:SF8">
    <property type="entry name" value="GLUTATHIONE S-TRANSFERASE GSTA"/>
    <property type="match status" value="1"/>
</dbReference>
<dbReference type="InterPro" id="IPR004046">
    <property type="entry name" value="GST_C"/>
</dbReference>
<reference evidence="4" key="1">
    <citation type="journal article" date="2014" name="Int. J. Syst. Evol. Microbiol.">
        <title>Complete genome sequence of Corynebacterium casei LMG S-19264T (=DSM 44701T), isolated from a smear-ripened cheese.</title>
        <authorList>
            <consortium name="US DOE Joint Genome Institute (JGI-PGF)"/>
            <person name="Walter F."/>
            <person name="Albersmeier A."/>
            <person name="Kalinowski J."/>
            <person name="Ruckert C."/>
        </authorList>
    </citation>
    <scope>NUCLEOTIDE SEQUENCE</scope>
    <source>
        <strain evidence="4">KCTC 42731</strain>
    </source>
</reference>
<dbReference type="SFLD" id="SFLDS00019">
    <property type="entry name" value="Glutathione_Transferase_(cytos"/>
    <property type="match status" value="1"/>
</dbReference>
<dbReference type="InterPro" id="IPR036282">
    <property type="entry name" value="Glutathione-S-Trfase_C_sf"/>
</dbReference>
<dbReference type="Gene3D" id="1.20.1050.10">
    <property type="match status" value="1"/>
</dbReference>
<sequence>MYQLYYYPLNASMAPHFVLDALQIEYELLLIDRKADEQKSDAYLALNPQGKIPTLVDGDLVLSESAAICIYLAENNADSQLIPVIHSSERAKFFQWILYLSNTLQAELMLYFYPEKHCDNERQAQAIAKKQEQRITNMLSTLDAELANKTYLLGEQISVCDYYLFMLAVWSDEFAKPPLAFEHLGRYLKHMAKDHAVVSVCDKEGLSLADYQ</sequence>
<dbReference type="SUPFAM" id="SSF52833">
    <property type="entry name" value="Thioredoxin-like"/>
    <property type="match status" value="1"/>
</dbReference>
<dbReference type="PROSITE" id="PS50405">
    <property type="entry name" value="GST_CTER"/>
    <property type="match status" value="1"/>
</dbReference>
<comment type="similarity">
    <text evidence="1">Belongs to the GST superfamily.</text>
</comment>
<dbReference type="SUPFAM" id="SSF47616">
    <property type="entry name" value="GST C-terminal domain-like"/>
    <property type="match status" value="1"/>
</dbReference>
<dbReference type="SFLD" id="SFLDG00358">
    <property type="entry name" value="Main_(cytGST)"/>
    <property type="match status" value="1"/>
</dbReference>
<feature type="domain" description="GST N-terminal" evidence="2">
    <location>
        <begin position="1"/>
        <end position="80"/>
    </location>
</feature>
<dbReference type="SFLD" id="SFLDG01150">
    <property type="entry name" value="Main.1:_Beta-like"/>
    <property type="match status" value="1"/>
</dbReference>
<comment type="caution">
    <text evidence="4">The sequence shown here is derived from an EMBL/GenBank/DDBJ whole genome shotgun (WGS) entry which is preliminary data.</text>
</comment>
<reference evidence="4" key="2">
    <citation type="submission" date="2020-09" db="EMBL/GenBank/DDBJ databases">
        <authorList>
            <person name="Sun Q."/>
            <person name="Kim S."/>
        </authorList>
    </citation>
    <scope>NUCLEOTIDE SEQUENCE</scope>
    <source>
        <strain evidence="4">KCTC 42731</strain>
    </source>
</reference>
<dbReference type="Pfam" id="PF00043">
    <property type="entry name" value="GST_C"/>
    <property type="match status" value="1"/>
</dbReference>
<gene>
    <name evidence="4" type="primary">gst</name>
    <name evidence="4" type="ORF">GCM10017161_34840</name>
</gene>
<feature type="domain" description="GST C-terminal" evidence="3">
    <location>
        <begin position="86"/>
        <end position="212"/>
    </location>
</feature>
<evidence type="ECO:0000313" key="4">
    <source>
        <dbReference type="EMBL" id="GHG02873.1"/>
    </source>
</evidence>
<keyword evidence="5" id="KW-1185">Reference proteome</keyword>
<dbReference type="CDD" id="cd03057">
    <property type="entry name" value="GST_N_Beta"/>
    <property type="match status" value="1"/>
</dbReference>
<dbReference type="AlphaFoldDB" id="A0A919EN73"/>
<protein>
    <submittedName>
        <fullName evidence="4">Glutathione S-transferase</fullName>
    </submittedName>
</protein>
<evidence type="ECO:0000313" key="5">
    <source>
        <dbReference type="Proteomes" id="UP000623842"/>
    </source>
</evidence>
<evidence type="ECO:0000259" key="3">
    <source>
        <dbReference type="PROSITE" id="PS50405"/>
    </source>
</evidence>
<dbReference type="InterPro" id="IPR040079">
    <property type="entry name" value="Glutathione_S-Trfase"/>
</dbReference>
<dbReference type="InterPro" id="IPR004045">
    <property type="entry name" value="Glutathione_S-Trfase_N"/>
</dbReference>
<dbReference type="Proteomes" id="UP000623842">
    <property type="component" value="Unassembled WGS sequence"/>
</dbReference>
<dbReference type="EMBL" id="BNCK01000009">
    <property type="protein sequence ID" value="GHG02873.1"/>
    <property type="molecule type" value="Genomic_DNA"/>
</dbReference>
<accession>A0A919EN73</accession>
<dbReference type="RefSeq" id="WP_189773321.1">
    <property type="nucleotide sequence ID" value="NZ_BNCK01000009.1"/>
</dbReference>
<dbReference type="CDD" id="cd03188">
    <property type="entry name" value="GST_C_Beta"/>
    <property type="match status" value="1"/>
</dbReference>
<evidence type="ECO:0000259" key="2">
    <source>
        <dbReference type="PROSITE" id="PS50404"/>
    </source>
</evidence>
<dbReference type="Pfam" id="PF02798">
    <property type="entry name" value="GST_N"/>
    <property type="match status" value="1"/>
</dbReference>
<dbReference type="InterPro" id="IPR036249">
    <property type="entry name" value="Thioredoxin-like_sf"/>
</dbReference>
<dbReference type="InterPro" id="IPR010987">
    <property type="entry name" value="Glutathione-S-Trfase_C-like"/>
</dbReference>
<dbReference type="Gene3D" id="3.40.30.10">
    <property type="entry name" value="Glutaredoxin"/>
    <property type="match status" value="1"/>
</dbReference>
<proteinExistence type="inferred from homology"/>
<dbReference type="PANTHER" id="PTHR44051">
    <property type="entry name" value="GLUTATHIONE S-TRANSFERASE-RELATED"/>
    <property type="match status" value="1"/>
</dbReference>